<dbReference type="GO" id="GO:0003676">
    <property type="term" value="F:nucleic acid binding"/>
    <property type="evidence" value="ECO:0007669"/>
    <property type="project" value="InterPro"/>
</dbReference>
<reference evidence="1" key="2">
    <citation type="submission" date="2023-02" db="EMBL/GenBank/DDBJ databases">
        <authorList>
            <consortium name="DOE Joint Genome Institute"/>
            <person name="Mondo S.J."/>
            <person name="Chang Y."/>
            <person name="Wang Y."/>
            <person name="Ahrendt S."/>
            <person name="Andreopoulos W."/>
            <person name="Barry K."/>
            <person name="Beard J."/>
            <person name="Benny G.L."/>
            <person name="Blankenship S."/>
            <person name="Bonito G."/>
            <person name="Cuomo C."/>
            <person name="Desiro A."/>
            <person name="Gervers K.A."/>
            <person name="Hundley H."/>
            <person name="Kuo A."/>
            <person name="LaButti K."/>
            <person name="Lang B.F."/>
            <person name="Lipzen A."/>
            <person name="O'Donnell K."/>
            <person name="Pangilinan J."/>
            <person name="Reynolds N."/>
            <person name="Sandor L."/>
            <person name="Smith M.W."/>
            <person name="Tsang A."/>
            <person name="Grigoriev I.V."/>
            <person name="Stajich J.E."/>
            <person name="Spatafora J.W."/>
        </authorList>
    </citation>
    <scope>NUCLEOTIDE SEQUENCE</scope>
    <source>
        <strain evidence="1">RSA 2281</strain>
    </source>
</reference>
<dbReference type="Gene3D" id="3.30.420.10">
    <property type="entry name" value="Ribonuclease H-like superfamily/Ribonuclease H"/>
    <property type="match status" value="1"/>
</dbReference>
<keyword evidence="2" id="KW-1185">Reference proteome</keyword>
<organism evidence="1 2">
    <name type="scientific">Phascolomyces articulosus</name>
    <dbReference type="NCBI Taxonomy" id="60185"/>
    <lineage>
        <taxon>Eukaryota</taxon>
        <taxon>Fungi</taxon>
        <taxon>Fungi incertae sedis</taxon>
        <taxon>Mucoromycota</taxon>
        <taxon>Mucoromycotina</taxon>
        <taxon>Mucoromycetes</taxon>
        <taxon>Mucorales</taxon>
        <taxon>Lichtheimiaceae</taxon>
        <taxon>Phascolomyces</taxon>
    </lineage>
</organism>
<evidence type="ECO:0000313" key="1">
    <source>
        <dbReference type="EMBL" id="KAI9250221.1"/>
    </source>
</evidence>
<gene>
    <name evidence="1" type="ORF">BDA99DRAFT_564189</name>
</gene>
<name>A0AAD5PB16_9FUNG</name>
<accession>A0AAD5PB16</accession>
<evidence type="ECO:0000313" key="2">
    <source>
        <dbReference type="Proteomes" id="UP001209540"/>
    </source>
</evidence>
<dbReference type="Proteomes" id="UP001209540">
    <property type="component" value="Unassembled WGS sequence"/>
</dbReference>
<dbReference type="InterPro" id="IPR036397">
    <property type="entry name" value="RNaseH_sf"/>
</dbReference>
<dbReference type="AlphaFoldDB" id="A0AAD5PB16"/>
<protein>
    <submittedName>
        <fullName evidence="1">Uncharacterized protein</fullName>
    </submittedName>
</protein>
<proteinExistence type="predicted"/>
<reference evidence="1" key="1">
    <citation type="journal article" date="2022" name="IScience">
        <title>Evolution of zygomycete secretomes and the origins of terrestrial fungal ecologies.</title>
        <authorList>
            <person name="Chang Y."/>
            <person name="Wang Y."/>
            <person name="Mondo S."/>
            <person name="Ahrendt S."/>
            <person name="Andreopoulos W."/>
            <person name="Barry K."/>
            <person name="Beard J."/>
            <person name="Benny G.L."/>
            <person name="Blankenship S."/>
            <person name="Bonito G."/>
            <person name="Cuomo C."/>
            <person name="Desiro A."/>
            <person name="Gervers K.A."/>
            <person name="Hundley H."/>
            <person name="Kuo A."/>
            <person name="LaButti K."/>
            <person name="Lang B.F."/>
            <person name="Lipzen A."/>
            <person name="O'Donnell K."/>
            <person name="Pangilinan J."/>
            <person name="Reynolds N."/>
            <person name="Sandor L."/>
            <person name="Smith M.E."/>
            <person name="Tsang A."/>
            <person name="Grigoriev I.V."/>
            <person name="Stajich J.E."/>
            <person name="Spatafora J.W."/>
        </authorList>
    </citation>
    <scope>NUCLEOTIDE SEQUENCE</scope>
    <source>
        <strain evidence="1">RSA 2281</strain>
    </source>
</reference>
<sequence length="230" mass="26283">MPEQVVNNKYQVLNVAKEATIDSSALADDHSLFIENYVEHPTCDVVKGAINELSKKFKGLKINPSTVYRHITQKLSFTFPRTQPRVADRNSEDTIKARRQFVEYLLENNIEFKRKCVSVNESEFKKNMARPVAWSKKGEIADVEVPAQQGVNLSVLRCMSFMQKFQSSPWYIFWSLLTFCARGGICVEGSRFAQHVCAMDNAALHKTAAVLRSIRNHGHTPLFYHCVLHF</sequence>
<comment type="caution">
    <text evidence="1">The sequence shown here is derived from an EMBL/GenBank/DDBJ whole genome shotgun (WGS) entry which is preliminary data.</text>
</comment>
<dbReference type="EMBL" id="JAIXMP010000033">
    <property type="protein sequence ID" value="KAI9250221.1"/>
    <property type="molecule type" value="Genomic_DNA"/>
</dbReference>